<dbReference type="InterPro" id="IPR006008">
    <property type="entry name" value="YciB"/>
</dbReference>
<name>A0A3B0T875_9ZZZZ</name>
<dbReference type="EMBL" id="UOEM01000019">
    <property type="protein sequence ID" value="VAW10652.1"/>
    <property type="molecule type" value="Genomic_DNA"/>
</dbReference>
<evidence type="ECO:0000256" key="1">
    <source>
        <dbReference type="ARBA" id="ARBA00022475"/>
    </source>
</evidence>
<reference evidence="6" key="1">
    <citation type="submission" date="2018-06" db="EMBL/GenBank/DDBJ databases">
        <authorList>
            <person name="Zhirakovskaya E."/>
        </authorList>
    </citation>
    <scope>NUCLEOTIDE SEQUENCE</scope>
</reference>
<feature type="transmembrane region" description="Helical" evidence="5">
    <location>
        <begin position="74"/>
        <end position="92"/>
    </location>
</feature>
<dbReference type="NCBIfam" id="NF001323">
    <property type="entry name" value="PRK00259.1-1"/>
    <property type="match status" value="1"/>
</dbReference>
<evidence type="ECO:0000256" key="2">
    <source>
        <dbReference type="ARBA" id="ARBA00022692"/>
    </source>
</evidence>
<keyword evidence="4 5" id="KW-0472">Membrane</keyword>
<dbReference type="Pfam" id="PF04279">
    <property type="entry name" value="IspA"/>
    <property type="match status" value="1"/>
</dbReference>
<protein>
    <submittedName>
        <fullName evidence="6">Intracellular septation protein IspA</fullName>
    </submittedName>
</protein>
<dbReference type="HAMAP" id="MF_00189">
    <property type="entry name" value="YciB"/>
    <property type="match status" value="1"/>
</dbReference>
<keyword evidence="2 5" id="KW-0812">Transmembrane</keyword>
<dbReference type="AlphaFoldDB" id="A0A3B0T875"/>
<dbReference type="GO" id="GO:0005886">
    <property type="term" value="C:plasma membrane"/>
    <property type="evidence" value="ECO:0007669"/>
    <property type="project" value="TreeGrafter"/>
</dbReference>
<sequence length="203" mass="22805">MTDNKDTEEQASETPAPTFGGKQILKLVIEMGPLVVFFVMNSRTDIFTATAAFMVAIVIALPASWWLMRRLPTMPLITAVFVLVFGGLTLYLNDELFIKLKPTIVNVMFGAILLGGLASGRSFLKVVFADVFHLTPEGWRQLTFRWGLFFLLLAVLNEIVWRNFSTDTWVNFKVFGIVPLTMIFGMMQIGLLTRFEAKPGDSE</sequence>
<gene>
    <name evidence="6" type="ORF">MNBD_ALPHA09-1943</name>
</gene>
<dbReference type="PANTHER" id="PTHR36917:SF1">
    <property type="entry name" value="INNER MEMBRANE-SPANNING PROTEIN YCIB"/>
    <property type="match status" value="1"/>
</dbReference>
<evidence type="ECO:0000256" key="3">
    <source>
        <dbReference type="ARBA" id="ARBA00022989"/>
    </source>
</evidence>
<feature type="transmembrane region" description="Helical" evidence="5">
    <location>
        <begin position="104"/>
        <end position="124"/>
    </location>
</feature>
<accession>A0A3B0T875</accession>
<keyword evidence="1" id="KW-1003">Cell membrane</keyword>
<evidence type="ECO:0000256" key="5">
    <source>
        <dbReference type="SAM" id="Phobius"/>
    </source>
</evidence>
<organism evidence="6">
    <name type="scientific">hydrothermal vent metagenome</name>
    <dbReference type="NCBI Taxonomy" id="652676"/>
    <lineage>
        <taxon>unclassified sequences</taxon>
        <taxon>metagenomes</taxon>
        <taxon>ecological metagenomes</taxon>
    </lineage>
</organism>
<keyword evidence="3 5" id="KW-1133">Transmembrane helix</keyword>
<evidence type="ECO:0000313" key="6">
    <source>
        <dbReference type="EMBL" id="VAW10652.1"/>
    </source>
</evidence>
<evidence type="ECO:0000256" key="4">
    <source>
        <dbReference type="ARBA" id="ARBA00023136"/>
    </source>
</evidence>
<proteinExistence type="inferred from homology"/>
<feature type="transmembrane region" description="Helical" evidence="5">
    <location>
        <begin position="47"/>
        <end position="68"/>
    </location>
</feature>
<feature type="transmembrane region" description="Helical" evidence="5">
    <location>
        <begin position="144"/>
        <end position="160"/>
    </location>
</feature>
<dbReference type="NCBIfam" id="TIGR00997">
    <property type="entry name" value="ispZ"/>
    <property type="match status" value="1"/>
</dbReference>
<feature type="transmembrane region" description="Helical" evidence="5">
    <location>
        <begin position="172"/>
        <end position="193"/>
    </location>
</feature>
<dbReference type="PANTHER" id="PTHR36917">
    <property type="entry name" value="INTRACELLULAR SEPTATION PROTEIN A-RELATED"/>
    <property type="match status" value="1"/>
</dbReference>